<accession>A0A5E8BAQ2</accession>
<dbReference type="Pfam" id="PF13279">
    <property type="entry name" value="4HBT_2"/>
    <property type="match status" value="1"/>
</dbReference>
<feature type="compositionally biased region" description="Basic and acidic residues" evidence="2">
    <location>
        <begin position="66"/>
        <end position="86"/>
    </location>
</feature>
<feature type="region of interest" description="Disordered" evidence="2">
    <location>
        <begin position="59"/>
        <end position="93"/>
    </location>
</feature>
<reference evidence="4 5" key="1">
    <citation type="submission" date="2019-09" db="EMBL/GenBank/DDBJ databases">
        <authorList>
            <person name="Brejova B."/>
        </authorList>
    </citation>
    <scope>NUCLEOTIDE SEQUENCE [LARGE SCALE GENOMIC DNA]</scope>
</reference>
<comment type="similarity">
    <text evidence="1">Belongs to the lcsJ thioesterase family.</text>
</comment>
<keyword evidence="3" id="KW-0812">Transmembrane</keyword>
<dbReference type="OrthoDB" id="265761at2759"/>
<dbReference type="SUPFAM" id="SSF54637">
    <property type="entry name" value="Thioesterase/thiol ester dehydrase-isomerase"/>
    <property type="match status" value="1"/>
</dbReference>
<dbReference type="EMBL" id="CABVLU010000001">
    <property type="protein sequence ID" value="VVT46383.1"/>
    <property type="molecule type" value="Genomic_DNA"/>
</dbReference>
<protein>
    <recommendedName>
        <fullName evidence="6">Thioesterase domain-containing protein</fullName>
    </recommendedName>
</protein>
<evidence type="ECO:0008006" key="6">
    <source>
        <dbReference type="Google" id="ProtNLM"/>
    </source>
</evidence>
<dbReference type="CDD" id="cd00586">
    <property type="entry name" value="4HBT"/>
    <property type="match status" value="1"/>
</dbReference>
<gene>
    <name evidence="4" type="ORF">SAPINGB_P001186</name>
</gene>
<dbReference type="AlphaFoldDB" id="A0A5E8BAQ2"/>
<dbReference type="Gene3D" id="3.10.129.10">
    <property type="entry name" value="Hotdog Thioesterase"/>
    <property type="match status" value="1"/>
</dbReference>
<keyword evidence="3" id="KW-1133">Transmembrane helix</keyword>
<organism evidence="4 5">
    <name type="scientific">Magnusiomyces paraingens</name>
    <dbReference type="NCBI Taxonomy" id="2606893"/>
    <lineage>
        <taxon>Eukaryota</taxon>
        <taxon>Fungi</taxon>
        <taxon>Dikarya</taxon>
        <taxon>Ascomycota</taxon>
        <taxon>Saccharomycotina</taxon>
        <taxon>Dipodascomycetes</taxon>
        <taxon>Dipodascales</taxon>
        <taxon>Dipodascaceae</taxon>
        <taxon>Magnusiomyces</taxon>
    </lineage>
</organism>
<dbReference type="PANTHER" id="PTHR12475">
    <property type="match status" value="1"/>
</dbReference>
<dbReference type="PANTHER" id="PTHR12475:SF4">
    <property type="entry name" value="PROTEIN THEM6"/>
    <property type="match status" value="1"/>
</dbReference>
<keyword evidence="5" id="KW-1185">Reference proteome</keyword>
<sequence length="316" mass="36238">MGAVTTPSYSLISTIAKYFLIVFLIGNYKVLPLKWSLHFYYYVAKYLIIIPRLEKKKNKNNNNNNKEIKHIVEKKNEENNLEDENKSISGQSSSINVSAASSTVSLTPAPQLIPAAQAHTLFSSDHSIRGLYYANEYWSRAVAMECDLNGHKSNSTYFTDLDLARSDLLLDIFRDSFLYYRARDGRYPYVPLGSVACIFKREIKPYQKYVVRSRVLGWDRKWMFVVSRFEFAPSNNNKNNNNNNKGQNNEQRGKLAAVGLSKYVFKLGRKTLPPEEFLSHSKESLGFSEKDIERGRMEFGYAKGMIEAEATLDLEL</sequence>
<dbReference type="GeneID" id="43580009"/>
<feature type="transmembrane region" description="Helical" evidence="3">
    <location>
        <begin position="6"/>
        <end position="26"/>
    </location>
</feature>
<proteinExistence type="inferred from homology"/>
<evidence type="ECO:0000313" key="4">
    <source>
        <dbReference type="EMBL" id="VVT46383.1"/>
    </source>
</evidence>
<name>A0A5E8BAQ2_9ASCO</name>
<dbReference type="RefSeq" id="XP_031851800.1">
    <property type="nucleotide sequence ID" value="XM_031995909.1"/>
</dbReference>
<keyword evidence="3" id="KW-0472">Membrane</keyword>
<evidence type="ECO:0000256" key="2">
    <source>
        <dbReference type="SAM" id="MobiDB-lite"/>
    </source>
</evidence>
<dbReference type="Proteomes" id="UP000398389">
    <property type="component" value="Unassembled WGS sequence"/>
</dbReference>
<evidence type="ECO:0000313" key="5">
    <source>
        <dbReference type="Proteomes" id="UP000398389"/>
    </source>
</evidence>
<evidence type="ECO:0000256" key="3">
    <source>
        <dbReference type="SAM" id="Phobius"/>
    </source>
</evidence>
<evidence type="ECO:0000256" key="1">
    <source>
        <dbReference type="ARBA" id="ARBA00038476"/>
    </source>
</evidence>
<dbReference type="InterPro" id="IPR051490">
    <property type="entry name" value="THEM6_lcsJ_thioesterase"/>
</dbReference>
<dbReference type="InterPro" id="IPR029069">
    <property type="entry name" value="HotDog_dom_sf"/>
</dbReference>